<comment type="caution">
    <text evidence="3">The sequence shown here is derived from an EMBL/GenBank/DDBJ whole genome shotgun (WGS) entry which is preliminary data.</text>
</comment>
<organism evidence="3 4">
    <name type="scientific">Multifurca ochricompacta</name>
    <dbReference type="NCBI Taxonomy" id="376703"/>
    <lineage>
        <taxon>Eukaryota</taxon>
        <taxon>Fungi</taxon>
        <taxon>Dikarya</taxon>
        <taxon>Basidiomycota</taxon>
        <taxon>Agaricomycotina</taxon>
        <taxon>Agaricomycetes</taxon>
        <taxon>Russulales</taxon>
        <taxon>Russulaceae</taxon>
        <taxon>Multifurca</taxon>
    </lineage>
</organism>
<dbReference type="SUPFAM" id="SSF51905">
    <property type="entry name" value="FAD/NAD(P)-binding domain"/>
    <property type="match status" value="1"/>
</dbReference>
<dbReference type="Pfam" id="PF13450">
    <property type="entry name" value="NAD_binding_8"/>
    <property type="match status" value="1"/>
</dbReference>
<dbReference type="EMBL" id="WTXG01000228">
    <property type="protein sequence ID" value="KAI0290391.1"/>
    <property type="molecule type" value="Genomic_DNA"/>
</dbReference>
<feature type="region of interest" description="Disordered" evidence="2">
    <location>
        <begin position="197"/>
        <end position="216"/>
    </location>
</feature>
<dbReference type="Proteomes" id="UP001203297">
    <property type="component" value="Unassembled WGS sequence"/>
</dbReference>
<dbReference type="PANTHER" id="PTHR42877:SF7">
    <property type="entry name" value="FLAVIN-BINDING MONOOXYGENASE-RELATED"/>
    <property type="match status" value="1"/>
</dbReference>
<evidence type="ECO:0000313" key="4">
    <source>
        <dbReference type="Proteomes" id="UP001203297"/>
    </source>
</evidence>
<accession>A0AAD4LW59</accession>
<feature type="compositionally biased region" description="Low complexity" evidence="2">
    <location>
        <begin position="202"/>
        <end position="216"/>
    </location>
</feature>
<evidence type="ECO:0000256" key="2">
    <source>
        <dbReference type="SAM" id="MobiDB-lite"/>
    </source>
</evidence>
<sequence length="615" mass="68884">MSTTEPDFSVDEYPRRIRVVCIGAGYSGIVAGIRFTQKVPNLDLTIYEKEHGIGGTWYVNKYPGIACDIPAHCYQYTFEDNTEWSEIYASGSEILADMRRIVDKYKLMKYVRLGHELTHATWDEEAGVWRLRITIRQQNGGEGENETVEEIEDTADVLFLGIGWLNRPKWPKEISGLRDFRGLLVHTSQWDVVGDSLDAQRDNSNNNDNGNGDNNGVPWDWHNKAVGVIGNGSSGIQIVSALHAKVGSLVNFARSKTWLSSSFAVQKVFETLQRPPGNDSLKFTEEERAFLRDPENCRRFRRAIESELHSYGGEFNMRGSELQKSFATILAEDVKRQLSSHPELVEHFIPTWSVSCRRLTPGPGYLEALCSNNTTLETTEIARITGTGVELQDGRHHALDILICATGFDTSFQYPFLVLGRRHGNSAVTLNERLAADANADGGGGGASAYLSLALDDFPNLFLCGGPHSAITSGSLVNVAEHVVGYVAQAVRKMQRERLRSMEVCREAVQDWSAYVRGYFPKTIYMDPCNSWFKDSEGRVSVLWPGTGLHAFHTLANPRWEDFKYKPLDQGKGRFYWLGDGQTYNQKTRSGNCVWYLDDVDVPPGELLASNDRPG</sequence>
<comment type="similarity">
    <text evidence="1">Belongs to the FAD-binding monooxygenase family.</text>
</comment>
<dbReference type="InterPro" id="IPR051209">
    <property type="entry name" value="FAD-bind_Monooxygenase_sf"/>
</dbReference>
<reference evidence="3" key="1">
    <citation type="journal article" date="2022" name="New Phytol.">
        <title>Evolutionary transition to the ectomycorrhizal habit in the genomes of a hyperdiverse lineage of mushroom-forming fungi.</title>
        <authorList>
            <person name="Looney B."/>
            <person name="Miyauchi S."/>
            <person name="Morin E."/>
            <person name="Drula E."/>
            <person name="Courty P.E."/>
            <person name="Kohler A."/>
            <person name="Kuo A."/>
            <person name="LaButti K."/>
            <person name="Pangilinan J."/>
            <person name="Lipzen A."/>
            <person name="Riley R."/>
            <person name="Andreopoulos W."/>
            <person name="He G."/>
            <person name="Johnson J."/>
            <person name="Nolan M."/>
            <person name="Tritt A."/>
            <person name="Barry K.W."/>
            <person name="Grigoriev I.V."/>
            <person name="Nagy L.G."/>
            <person name="Hibbett D."/>
            <person name="Henrissat B."/>
            <person name="Matheny P.B."/>
            <person name="Labbe J."/>
            <person name="Martin F.M."/>
        </authorList>
    </citation>
    <scope>NUCLEOTIDE SEQUENCE</scope>
    <source>
        <strain evidence="3">BPL690</strain>
    </source>
</reference>
<dbReference type="InterPro" id="IPR036188">
    <property type="entry name" value="FAD/NAD-bd_sf"/>
</dbReference>
<name>A0AAD4LW59_9AGAM</name>
<keyword evidence="4" id="KW-1185">Reference proteome</keyword>
<evidence type="ECO:0000313" key="3">
    <source>
        <dbReference type="EMBL" id="KAI0290391.1"/>
    </source>
</evidence>
<dbReference type="AlphaFoldDB" id="A0AAD4LW59"/>
<evidence type="ECO:0000256" key="1">
    <source>
        <dbReference type="ARBA" id="ARBA00010139"/>
    </source>
</evidence>
<proteinExistence type="inferred from homology"/>
<protein>
    <submittedName>
        <fullName evidence="3">FAD/NAD-binding domain-containing protein</fullName>
    </submittedName>
</protein>
<gene>
    <name evidence="3" type="ORF">B0F90DRAFT_1653832</name>
</gene>
<dbReference type="PANTHER" id="PTHR42877">
    <property type="entry name" value="L-ORNITHINE N(5)-MONOOXYGENASE-RELATED"/>
    <property type="match status" value="1"/>
</dbReference>
<dbReference type="Gene3D" id="3.50.50.60">
    <property type="entry name" value="FAD/NAD(P)-binding domain"/>
    <property type="match status" value="3"/>
</dbReference>